<dbReference type="Proteomes" id="UP001139179">
    <property type="component" value="Unassembled WGS sequence"/>
</dbReference>
<accession>A0A9X2DLB5</accession>
<keyword evidence="6" id="KW-1185">Reference proteome</keyword>
<protein>
    <submittedName>
        <fullName evidence="5">Cell wall-active antibiotics response protein LiaF</fullName>
    </submittedName>
</protein>
<feature type="domain" description="LiaF transmembrane" evidence="4">
    <location>
        <begin position="6"/>
        <end position="94"/>
    </location>
</feature>
<comment type="caution">
    <text evidence="5">The sequence shown here is derived from an EMBL/GenBank/DDBJ whole genome shotgun (WGS) entry which is preliminary data.</text>
</comment>
<keyword evidence="2" id="KW-1133">Transmembrane helix</keyword>
<dbReference type="InterPro" id="IPR047793">
    <property type="entry name" value="LiaF_C"/>
</dbReference>
<evidence type="ECO:0000259" key="4">
    <source>
        <dbReference type="Pfam" id="PF22570"/>
    </source>
</evidence>
<dbReference type="NCBIfam" id="NF040535">
    <property type="entry name" value="LiaF_C_term"/>
    <property type="match status" value="1"/>
</dbReference>
<evidence type="ECO:0000313" key="6">
    <source>
        <dbReference type="Proteomes" id="UP001139179"/>
    </source>
</evidence>
<feature type="compositionally biased region" description="Basic residues" evidence="1">
    <location>
        <begin position="97"/>
        <end position="107"/>
    </location>
</feature>
<dbReference type="InterPro" id="IPR016975">
    <property type="entry name" value="Cell_wall_LiaF"/>
</dbReference>
<dbReference type="InterPro" id="IPR054331">
    <property type="entry name" value="LiaF_TM"/>
</dbReference>
<gene>
    <name evidence="5" type="primary">liaF</name>
    <name evidence="5" type="ORF">M3202_01010</name>
</gene>
<dbReference type="Pfam" id="PF09922">
    <property type="entry name" value="LiaF-like_C"/>
    <property type="match status" value="1"/>
</dbReference>
<dbReference type="InterPro" id="IPR024425">
    <property type="entry name" value="LiaF-like_C"/>
</dbReference>
<keyword evidence="2" id="KW-0472">Membrane</keyword>
<sequence>MKKQTLFGLVIVIIGLNLLFHALRISTASFVAPLIFFVLGMFFYQRKHTFLSVIFFIISVSILFDLVLGMNFMGLLVAAVILYYGVKLVKSPSYKKKEKREKKKRRKREQEPEQQEPAGFRERREPAAVREEKQSPAPLASQEKAGKEYFTATVRRSWIGDIHYRGEAFELSDLTIWNGIGDVRIDLSRAIIPEGETVIIVQGGICQVDFYVPNDLATSIQASSLLGSVSLFHEKHEGLNSQLAIATKGYKSAPRRVKLVLSTVIGEVKVRDI</sequence>
<dbReference type="PIRSF" id="PIRSF031509">
    <property type="entry name" value="Cell_wall_LiaF/YvqF"/>
    <property type="match status" value="1"/>
</dbReference>
<name>A0A9X2DLB5_9BACI</name>
<dbReference type="RefSeq" id="WP_251221513.1">
    <property type="nucleotide sequence ID" value="NZ_JAMBOL010000001.1"/>
</dbReference>
<proteinExistence type="predicted"/>
<reference evidence="5" key="1">
    <citation type="submission" date="2022-05" db="EMBL/GenBank/DDBJ databases">
        <title>Comparative Genomics of Spacecraft Associated Microbes.</title>
        <authorList>
            <person name="Tran M.T."/>
            <person name="Wright A."/>
            <person name="Seuylemezian A."/>
            <person name="Eisen J."/>
            <person name="Coil D."/>
        </authorList>
    </citation>
    <scope>NUCLEOTIDE SEQUENCE</scope>
    <source>
        <strain evidence="5">214.1.1</strain>
    </source>
</reference>
<feature type="transmembrane region" description="Helical" evidence="2">
    <location>
        <begin position="53"/>
        <end position="86"/>
    </location>
</feature>
<dbReference type="EMBL" id="JAMBOL010000001">
    <property type="protein sequence ID" value="MCM3712649.1"/>
    <property type="molecule type" value="Genomic_DNA"/>
</dbReference>
<feature type="compositionally biased region" description="Basic and acidic residues" evidence="1">
    <location>
        <begin position="119"/>
        <end position="134"/>
    </location>
</feature>
<evidence type="ECO:0000256" key="1">
    <source>
        <dbReference type="SAM" id="MobiDB-lite"/>
    </source>
</evidence>
<feature type="transmembrane region" description="Helical" evidence="2">
    <location>
        <begin position="30"/>
        <end position="47"/>
    </location>
</feature>
<dbReference type="GO" id="GO:0016020">
    <property type="term" value="C:membrane"/>
    <property type="evidence" value="ECO:0007669"/>
    <property type="project" value="InterPro"/>
</dbReference>
<feature type="region of interest" description="Disordered" evidence="1">
    <location>
        <begin position="97"/>
        <end position="144"/>
    </location>
</feature>
<feature type="transmembrane region" description="Helical" evidence="2">
    <location>
        <begin position="6"/>
        <end position="23"/>
    </location>
</feature>
<keyword evidence="2" id="KW-0812">Transmembrane</keyword>
<organism evidence="5 6">
    <name type="scientific">Halalkalibacter oceani</name>
    <dbReference type="NCBI Taxonomy" id="1653776"/>
    <lineage>
        <taxon>Bacteria</taxon>
        <taxon>Bacillati</taxon>
        <taxon>Bacillota</taxon>
        <taxon>Bacilli</taxon>
        <taxon>Bacillales</taxon>
        <taxon>Bacillaceae</taxon>
        <taxon>Halalkalibacter</taxon>
    </lineage>
</organism>
<dbReference type="Pfam" id="PF22570">
    <property type="entry name" value="LiaF-TM"/>
    <property type="match status" value="1"/>
</dbReference>
<evidence type="ECO:0000313" key="5">
    <source>
        <dbReference type="EMBL" id="MCM3712649.1"/>
    </source>
</evidence>
<dbReference type="AlphaFoldDB" id="A0A9X2DLB5"/>
<feature type="domain" description="Cell wall-active antibiotics response LiaF-like C-terminal" evidence="3">
    <location>
        <begin position="158"/>
        <end position="270"/>
    </location>
</feature>
<evidence type="ECO:0000256" key="2">
    <source>
        <dbReference type="SAM" id="Phobius"/>
    </source>
</evidence>
<evidence type="ECO:0000259" key="3">
    <source>
        <dbReference type="Pfam" id="PF09922"/>
    </source>
</evidence>